<gene>
    <name evidence="2" type="ORF">CAUS1442_LOCUS3471</name>
</gene>
<reference evidence="2" key="1">
    <citation type="submission" date="2021-01" db="EMBL/GenBank/DDBJ databases">
        <authorList>
            <person name="Corre E."/>
            <person name="Pelletier E."/>
            <person name="Niang G."/>
            <person name="Scheremetjew M."/>
            <person name="Finn R."/>
            <person name="Kale V."/>
            <person name="Holt S."/>
            <person name="Cochrane G."/>
            <person name="Meng A."/>
            <person name="Brown T."/>
            <person name="Cohen L."/>
        </authorList>
    </citation>
    <scope>NUCLEOTIDE SEQUENCE</scope>
    <source>
        <strain evidence="2">CCMP3328</strain>
    </source>
</reference>
<protein>
    <submittedName>
        <fullName evidence="2">Uncharacterized protein</fullName>
    </submittedName>
</protein>
<evidence type="ECO:0000313" key="2">
    <source>
        <dbReference type="EMBL" id="CAD8331372.1"/>
    </source>
</evidence>
<dbReference type="AlphaFoldDB" id="A0A7R9WR59"/>
<evidence type="ECO:0000256" key="1">
    <source>
        <dbReference type="SAM" id="MobiDB-lite"/>
    </source>
</evidence>
<organism evidence="2">
    <name type="scientific">Craspedostauros australis</name>
    <dbReference type="NCBI Taxonomy" id="1486917"/>
    <lineage>
        <taxon>Eukaryota</taxon>
        <taxon>Sar</taxon>
        <taxon>Stramenopiles</taxon>
        <taxon>Ochrophyta</taxon>
        <taxon>Bacillariophyta</taxon>
        <taxon>Bacillariophyceae</taxon>
        <taxon>Bacillariophycidae</taxon>
        <taxon>Naviculales</taxon>
        <taxon>Naviculaceae</taxon>
        <taxon>Craspedostauros</taxon>
    </lineage>
</organism>
<dbReference type="EMBL" id="HBEF01005592">
    <property type="protein sequence ID" value="CAD8331372.1"/>
    <property type="molecule type" value="Transcribed_RNA"/>
</dbReference>
<feature type="compositionally biased region" description="Basic residues" evidence="1">
    <location>
        <begin position="1"/>
        <end position="10"/>
    </location>
</feature>
<name>A0A7R9WR59_9STRA</name>
<accession>A0A7R9WR59</accession>
<sequence>MLRLGRRRRSDTRTPPEHGGPVGTEARAAKEVELNAKDFKYPPNGFLTRMEHTMLYSMIKESEIFPPDVVVSAIQEENFEPYLYARPHRSSNTAEAGVSYAQLTAVLARSAEQWPGDSEVPRVLCKEVIRCVIRYAEKNGLDRKTETDELIRPMIRLAERKNSQTSLAVILPAYTGLALSMVTGNPVPMLLSSVAMNVATARMVANDASNHENLSSYMKSSNRMADVEKASLLDECHEDSDGDGEHP</sequence>
<feature type="region of interest" description="Disordered" evidence="1">
    <location>
        <begin position="1"/>
        <end position="26"/>
    </location>
</feature>
<proteinExistence type="predicted"/>